<dbReference type="Gene3D" id="2.102.10.10">
    <property type="entry name" value="Rieske [2Fe-2S] iron-sulphur domain"/>
    <property type="match status" value="1"/>
</dbReference>
<evidence type="ECO:0000256" key="4">
    <source>
        <dbReference type="ARBA" id="ARBA00023014"/>
    </source>
</evidence>
<keyword evidence="2" id="KW-0479">Metal-binding</keyword>
<proteinExistence type="inferred from homology"/>
<evidence type="ECO:0000256" key="6">
    <source>
        <dbReference type="ARBA" id="ARBA00038001"/>
    </source>
</evidence>
<keyword evidence="1" id="KW-0001">2Fe-2S</keyword>
<keyword evidence="3" id="KW-0408">Iron</keyword>
<dbReference type="PANTHER" id="PTHR21496:SF0">
    <property type="entry name" value="RIESKE DOMAIN-CONTAINING PROTEIN"/>
    <property type="match status" value="1"/>
</dbReference>
<protein>
    <submittedName>
        <fullName evidence="8">(2Fe-2S)-binding protein</fullName>
    </submittedName>
</protein>
<dbReference type="GO" id="GO:0051537">
    <property type="term" value="F:2 iron, 2 sulfur cluster binding"/>
    <property type="evidence" value="ECO:0007669"/>
    <property type="project" value="UniProtKB-KW"/>
</dbReference>
<dbReference type="Pfam" id="PF00355">
    <property type="entry name" value="Rieske"/>
    <property type="match status" value="1"/>
</dbReference>
<dbReference type="CDD" id="cd03467">
    <property type="entry name" value="Rieske"/>
    <property type="match status" value="1"/>
</dbReference>
<evidence type="ECO:0000313" key="9">
    <source>
        <dbReference type="Proteomes" id="UP000236893"/>
    </source>
</evidence>
<evidence type="ECO:0000256" key="2">
    <source>
        <dbReference type="ARBA" id="ARBA00022723"/>
    </source>
</evidence>
<evidence type="ECO:0000313" key="8">
    <source>
        <dbReference type="EMBL" id="POY37437.1"/>
    </source>
</evidence>
<keyword evidence="9" id="KW-1185">Reference proteome</keyword>
<evidence type="ECO:0000256" key="5">
    <source>
        <dbReference type="ARBA" id="ARBA00034078"/>
    </source>
</evidence>
<dbReference type="OrthoDB" id="593800at2"/>
<name>A0A2S5A572_9SPHI</name>
<dbReference type="RefSeq" id="WP_103788345.1">
    <property type="nucleotide sequence ID" value="NZ_PQVF01000004.1"/>
</dbReference>
<reference evidence="8 9" key="1">
    <citation type="submission" date="2018-01" db="EMBL/GenBank/DDBJ databases">
        <authorList>
            <person name="Gaut B.S."/>
            <person name="Morton B.R."/>
            <person name="Clegg M.T."/>
            <person name="Duvall M.R."/>
        </authorList>
    </citation>
    <scope>NUCLEOTIDE SEQUENCE [LARGE SCALE GENOMIC DNA]</scope>
    <source>
        <strain evidence="8 9">HR-AV</strain>
    </source>
</reference>
<dbReference type="InterPro" id="IPR017941">
    <property type="entry name" value="Rieske_2Fe-2S"/>
</dbReference>
<dbReference type="SUPFAM" id="SSF50022">
    <property type="entry name" value="ISP domain"/>
    <property type="match status" value="1"/>
</dbReference>
<evidence type="ECO:0000256" key="3">
    <source>
        <dbReference type="ARBA" id="ARBA00023004"/>
    </source>
</evidence>
<keyword evidence="4" id="KW-0411">Iron-sulfur</keyword>
<evidence type="ECO:0000259" key="7">
    <source>
        <dbReference type="PROSITE" id="PS51296"/>
    </source>
</evidence>
<dbReference type="InterPro" id="IPR036922">
    <property type="entry name" value="Rieske_2Fe-2S_sf"/>
</dbReference>
<comment type="similarity">
    <text evidence="6">Belongs to the bacterial ring-hydroxylating dioxygenase ferredoxin component family.</text>
</comment>
<dbReference type="Proteomes" id="UP000236893">
    <property type="component" value="Unassembled WGS sequence"/>
</dbReference>
<comment type="caution">
    <text evidence="8">The sequence shown here is derived from an EMBL/GenBank/DDBJ whole genome shotgun (WGS) entry which is preliminary data.</text>
</comment>
<gene>
    <name evidence="8" type="ORF">C3K47_06655</name>
</gene>
<dbReference type="PANTHER" id="PTHR21496">
    <property type="entry name" value="FERREDOXIN-RELATED"/>
    <property type="match status" value="1"/>
</dbReference>
<evidence type="ECO:0000256" key="1">
    <source>
        <dbReference type="ARBA" id="ARBA00022714"/>
    </source>
</evidence>
<sequence>MAEKWIRIDSIEWIKTDVAQNYSIGISIINGRKVCIVKTGEELHAVQNSCPHAGGNLSHGWMEENMLICPIHRHKYNLLTGRGAEQQGDCLKTYELKQTDEGVFIKFTRSFLNPFNWFK</sequence>
<accession>A0A2S5A572</accession>
<organism evidence="8 9">
    <name type="scientific">Solitalea longa</name>
    <dbReference type="NCBI Taxonomy" id="2079460"/>
    <lineage>
        <taxon>Bacteria</taxon>
        <taxon>Pseudomonadati</taxon>
        <taxon>Bacteroidota</taxon>
        <taxon>Sphingobacteriia</taxon>
        <taxon>Sphingobacteriales</taxon>
        <taxon>Sphingobacteriaceae</taxon>
        <taxon>Solitalea</taxon>
    </lineage>
</organism>
<comment type="cofactor">
    <cofactor evidence="5">
        <name>[2Fe-2S] cluster</name>
        <dbReference type="ChEBI" id="CHEBI:190135"/>
    </cofactor>
</comment>
<feature type="domain" description="Rieske" evidence="7">
    <location>
        <begin position="10"/>
        <end position="105"/>
    </location>
</feature>
<dbReference type="AlphaFoldDB" id="A0A2S5A572"/>
<dbReference type="EMBL" id="PQVF01000004">
    <property type="protein sequence ID" value="POY37437.1"/>
    <property type="molecule type" value="Genomic_DNA"/>
</dbReference>
<dbReference type="PROSITE" id="PS51296">
    <property type="entry name" value="RIESKE"/>
    <property type="match status" value="1"/>
</dbReference>
<dbReference type="GO" id="GO:0046872">
    <property type="term" value="F:metal ion binding"/>
    <property type="evidence" value="ECO:0007669"/>
    <property type="project" value="UniProtKB-KW"/>
</dbReference>